<dbReference type="EMBL" id="LT719092">
    <property type="protein sequence ID" value="SJK84285.1"/>
    <property type="molecule type" value="Genomic_DNA"/>
</dbReference>
<reference evidence="3" key="2">
    <citation type="submission" date="2016-06" db="EMBL/GenBank/DDBJ databases">
        <authorList>
            <person name="Olsen C.W."/>
            <person name="Carey S."/>
            <person name="Hinshaw L."/>
            <person name="Karasin A.I."/>
        </authorList>
    </citation>
    <scope>NUCLEOTIDE SEQUENCE [LARGE SCALE GENOMIC DNA]</scope>
    <source>
        <strain evidence="3">PM4</strain>
    </source>
</reference>
<dbReference type="Proteomes" id="UP000195607">
    <property type="component" value="Chromosome I"/>
</dbReference>
<evidence type="ECO:0000313" key="3">
    <source>
        <dbReference type="EMBL" id="SJK84285.1"/>
    </source>
</evidence>
<dbReference type="GeneID" id="41587730"/>
<keyword evidence="2" id="KW-0031">Aminopeptidase</keyword>
<keyword evidence="4" id="KW-1185">Reference proteome</keyword>
<dbReference type="PIRSF" id="PIRSF016493">
    <property type="entry name" value="Glycyl_aminpptds"/>
    <property type="match status" value="1"/>
</dbReference>
<keyword evidence="2" id="KW-0378">Hydrolase</keyword>
<dbReference type="OrthoDB" id="36892at2157"/>
<reference evidence="2 5" key="1">
    <citation type="submission" date="2016-04" db="EMBL/GenBank/DDBJ databases">
        <authorList>
            <person name="Evans L.H."/>
            <person name="Alamgir A."/>
            <person name="Owens N."/>
            <person name="Weber N.D."/>
            <person name="Virtaneva K."/>
            <person name="Barbian K."/>
            <person name="Babar A."/>
            <person name="Rosenke K."/>
        </authorList>
    </citation>
    <scope>NUCLEOTIDE SEQUENCE [LARGE SCALE GENOMIC DNA]</scope>
    <source>
        <strain evidence="2">S5</strain>
        <strain evidence="5">S5(T) (JCM 30642 \VKM B-2941)</strain>
    </source>
</reference>
<dbReference type="InterPro" id="IPR007963">
    <property type="entry name" value="Peptidase_M61_catalytic"/>
</dbReference>
<dbReference type="KEGG" id="cdiv:CPM_0400"/>
<dbReference type="Pfam" id="PF05299">
    <property type="entry name" value="Peptidase_M61"/>
    <property type="match status" value="1"/>
</dbReference>
<dbReference type="InterPro" id="IPR001478">
    <property type="entry name" value="PDZ"/>
</dbReference>
<dbReference type="STRING" id="1673428.CPM_0400"/>
<dbReference type="InterPro" id="IPR040756">
    <property type="entry name" value="Peptidase_M61_N"/>
</dbReference>
<dbReference type="Proteomes" id="UP000187822">
    <property type="component" value="Chromosome I"/>
</dbReference>
<dbReference type="SUPFAM" id="SSF50156">
    <property type="entry name" value="PDZ domain-like"/>
    <property type="match status" value="1"/>
</dbReference>
<reference evidence="4" key="3">
    <citation type="submission" date="2016-06" db="EMBL/GenBank/DDBJ databases">
        <authorList>
            <person name="Toshchakov V.S."/>
        </authorList>
    </citation>
    <scope>NUCLEOTIDE SEQUENCE [LARGE SCALE GENOMIC DNA]</scope>
    <source>
        <strain>PM4 (JCM 30641</strain>
        <strain evidence="4">\VKM B-2940)</strain>
    </source>
</reference>
<accession>A0A1N5T150</accession>
<feature type="domain" description="PDZ" evidence="1">
    <location>
        <begin position="450"/>
        <end position="506"/>
    </location>
</feature>
<name>A0A1N5T150_9ARCH</name>
<dbReference type="InterPro" id="IPR024191">
    <property type="entry name" value="Peptidase_M61"/>
</dbReference>
<dbReference type="InterPro" id="IPR036034">
    <property type="entry name" value="PDZ_sf"/>
</dbReference>
<dbReference type="InterPro" id="IPR027268">
    <property type="entry name" value="Peptidase_M4/M1_CTD_sf"/>
</dbReference>
<dbReference type="RefSeq" id="WP_021789105.1">
    <property type="nucleotide sequence ID" value="NZ_LT671858.1"/>
</dbReference>
<dbReference type="Gene3D" id="2.30.42.10">
    <property type="match status" value="1"/>
</dbReference>
<evidence type="ECO:0000259" key="1">
    <source>
        <dbReference type="PROSITE" id="PS50106"/>
    </source>
</evidence>
<proteinExistence type="predicted"/>
<protein>
    <submittedName>
        <fullName evidence="2">Aminopeptidase specific for acidic amino acids</fullName>
    </submittedName>
</protein>
<organism evidence="2 5">
    <name type="scientific">Cuniculiplasma divulgatum</name>
    <dbReference type="NCBI Taxonomy" id="1673428"/>
    <lineage>
        <taxon>Archaea</taxon>
        <taxon>Methanobacteriati</taxon>
        <taxon>Thermoplasmatota</taxon>
        <taxon>Thermoplasmata</taxon>
        <taxon>Thermoplasmatales</taxon>
        <taxon>Cuniculiplasmataceae</taxon>
        <taxon>Cuniculiplasma</taxon>
    </lineage>
</organism>
<dbReference type="Pfam" id="PF17899">
    <property type="entry name" value="Peptidase_M61_N"/>
    <property type="match status" value="1"/>
</dbReference>
<dbReference type="AlphaFoldDB" id="A0A1N5T150"/>
<gene>
    <name evidence="3" type="ORF">CPM_0400</name>
    <name evidence="2" type="ORF">CSP5_0428</name>
</gene>
<evidence type="ECO:0000313" key="2">
    <source>
        <dbReference type="EMBL" id="SIM42080.1"/>
    </source>
</evidence>
<evidence type="ECO:0000313" key="4">
    <source>
        <dbReference type="Proteomes" id="UP000187822"/>
    </source>
</evidence>
<sequence length="586" mass="67846">MKLGYILEMREPQNGFFQVTMNIDSVSEDITMLTIPAWTPGSYAIRDYARNVRMLKARTPENESIEIQKKDKSTWKLINGNNKTFSVSYEVYAGDFSVRGSHLDTTHGYLNGTNVFMYIEGYKDQSIELIIKPYEDWKVSTGLEKIGENRFRATNYDIFADSPIEIGKHRSLLFTVDGREHEIALYGEGNENTDKLVEDVKKIVETSRTVFGNLPYKRYVFIMHLTDKGSGGLEHLNSNTIDFNRFAFGDKRDYQSFLSVVSHEYFHLWNVKRIRPVELGPFNYKEENYSSLLWVSEGITNFYAYIILLRSGLISKEEYFKHVSEIFRAYDMTPGTRYESASESSFDAWIKLYRESPNNLNSYVSYYLKGEILGFMISLRICEYTKGQKSLDDVFRHMIEKYNKDGRGFTEKDLLSTLSEVSSLDFGPFFAKYVRGTDNIDFVSELKRIGMTLEEKYDGLDKGFNQTLPFLGIIVKKDKNTVYSVIEDSPAQKAGVMPEDEILAINKFKMDSRFLKPLRERGDSMFIDSLRDYKPGDRIRIHLFRRGLLDRADATLGEAPKDLYEIRDSEGVDEITSRVREKFLMG</sequence>
<keyword evidence="2" id="KW-0645">Protease</keyword>
<evidence type="ECO:0000313" key="5">
    <source>
        <dbReference type="Proteomes" id="UP000195607"/>
    </source>
</evidence>
<dbReference type="EMBL" id="LT671858">
    <property type="protein sequence ID" value="SIM42080.1"/>
    <property type="molecule type" value="Genomic_DNA"/>
</dbReference>
<dbReference type="GO" id="GO:0004177">
    <property type="term" value="F:aminopeptidase activity"/>
    <property type="evidence" value="ECO:0007669"/>
    <property type="project" value="UniProtKB-KW"/>
</dbReference>
<dbReference type="Gene3D" id="1.10.390.10">
    <property type="entry name" value="Neutral Protease Domain 2"/>
    <property type="match status" value="1"/>
</dbReference>
<dbReference type="Gene3D" id="2.60.40.3650">
    <property type="match status" value="1"/>
</dbReference>
<dbReference type="PROSITE" id="PS50106">
    <property type="entry name" value="PDZ"/>
    <property type="match status" value="1"/>
</dbReference>
<dbReference type="SUPFAM" id="SSF55486">
    <property type="entry name" value="Metalloproteases ('zincins'), catalytic domain"/>
    <property type="match status" value="1"/>
</dbReference>